<evidence type="ECO:0000313" key="2">
    <source>
        <dbReference type="EMBL" id="AWY06137.1"/>
    </source>
</evidence>
<name>A0A2Z4Q7S7_9CAUD</name>
<dbReference type="EMBL" id="MH271313">
    <property type="protein sequence ID" value="AWY06137.1"/>
    <property type="molecule type" value="Genomic_DNA"/>
</dbReference>
<dbReference type="KEGG" id="vg:54993551"/>
<dbReference type="Proteomes" id="UP000250774">
    <property type="component" value="Segment"/>
</dbReference>
<accession>A0A2Z4Q7S7</accession>
<feature type="transmembrane region" description="Helical" evidence="1">
    <location>
        <begin position="42"/>
        <end position="62"/>
    </location>
</feature>
<feature type="transmembrane region" description="Helical" evidence="1">
    <location>
        <begin position="74"/>
        <end position="92"/>
    </location>
</feature>
<keyword evidence="1" id="KW-0472">Membrane</keyword>
<reference evidence="3" key="1">
    <citation type="submission" date="2018-04" db="EMBL/GenBank/DDBJ databases">
        <authorList>
            <person name="Harrington T."/>
            <person name="Washburn E."/>
            <person name="Bricker J."/>
            <person name="McKinney A."/>
            <person name="Betsko A.J."/>
            <person name="Garlena R.A."/>
            <person name="Russell D.A."/>
            <person name="Pope W.A."/>
            <person name="Jacobs-Sera D."/>
            <person name="Hatfull G.F."/>
        </authorList>
    </citation>
    <scope>NUCLEOTIDE SEQUENCE [LARGE SCALE GENOMIC DNA]</scope>
</reference>
<dbReference type="RefSeq" id="YP_009802993.1">
    <property type="nucleotide sequence ID" value="NC_047990.1"/>
</dbReference>
<keyword evidence="3" id="KW-1185">Reference proteome</keyword>
<dbReference type="GeneID" id="54993551"/>
<keyword evidence="1" id="KW-1133">Transmembrane helix</keyword>
<evidence type="ECO:0000313" key="3">
    <source>
        <dbReference type="Proteomes" id="UP000250774"/>
    </source>
</evidence>
<keyword evidence="1" id="KW-0812">Transmembrane</keyword>
<gene>
    <name evidence="2" type="primary">32</name>
    <name evidence="2" type="ORF">PBI_SUZY_32</name>
</gene>
<sequence length="135" mass="15536">MQSGPWPFYRLVIVMLCWGSINQVIAGPPKTIVDGFPHWMTIVYTVFMLVGTIMILVPIQFMRQNLAALNLERAGSWIFVGSVTVYLTNYLLTEGYPASPNVTVFFAFLIYPIYRVRQLNREIKEARKQKKEMGL</sequence>
<organism evidence="2 3">
    <name type="scientific">Gordonia phage Suzy</name>
    <dbReference type="NCBI Taxonomy" id="2201430"/>
    <lineage>
        <taxon>Viruses</taxon>
        <taxon>Duplodnaviria</taxon>
        <taxon>Heunggongvirae</taxon>
        <taxon>Uroviricota</taxon>
        <taxon>Caudoviricetes</taxon>
        <taxon>Terapinvirus</taxon>
        <taxon>Terapinvirus suzy</taxon>
    </lineage>
</organism>
<feature type="transmembrane region" description="Helical" evidence="1">
    <location>
        <begin position="98"/>
        <end position="114"/>
    </location>
</feature>
<protein>
    <submittedName>
        <fullName evidence="2">Membrane protein</fullName>
    </submittedName>
</protein>
<proteinExistence type="predicted"/>
<evidence type="ECO:0000256" key="1">
    <source>
        <dbReference type="SAM" id="Phobius"/>
    </source>
</evidence>